<evidence type="ECO:0000313" key="1">
    <source>
        <dbReference type="Proteomes" id="UP000095286"/>
    </source>
</evidence>
<protein>
    <submittedName>
        <fullName evidence="2">CB1 cannabinoid receptor-interacting protein 1</fullName>
    </submittedName>
</protein>
<organism evidence="1 2">
    <name type="scientific">Rhabditophanes sp. KR3021</name>
    <dbReference type="NCBI Taxonomy" id="114890"/>
    <lineage>
        <taxon>Eukaryota</taxon>
        <taxon>Metazoa</taxon>
        <taxon>Ecdysozoa</taxon>
        <taxon>Nematoda</taxon>
        <taxon>Chromadorea</taxon>
        <taxon>Rhabditida</taxon>
        <taxon>Tylenchina</taxon>
        <taxon>Panagrolaimomorpha</taxon>
        <taxon>Strongyloidoidea</taxon>
        <taxon>Alloionematidae</taxon>
        <taxon>Rhabditophanes</taxon>
    </lineage>
</organism>
<proteinExistence type="predicted"/>
<name>A0AC35UBT1_9BILA</name>
<accession>A0AC35UBT1</accession>
<dbReference type="Proteomes" id="UP000095286">
    <property type="component" value="Unplaced"/>
</dbReference>
<dbReference type="WBParaSite" id="RSKR_0000971600.1">
    <property type="protein sequence ID" value="RSKR_0000971600.1"/>
    <property type="gene ID" value="RSKR_0000971600"/>
</dbReference>
<sequence>MYRTSYSLLLAKFVYVCIANNLSTFSHLHVGGSDMALHSNEPNRMGDYMAVWNTAGFEVTPNNSRYDLHITIQGPDGNMTHLMQAKFYSVSDSHATTGDKIEKIQWKCSVDENRTITVNDEIIKSFLR</sequence>
<reference evidence="2" key="1">
    <citation type="submission" date="2016-11" db="UniProtKB">
        <authorList>
            <consortium name="WormBaseParasite"/>
        </authorList>
    </citation>
    <scope>IDENTIFICATION</scope>
    <source>
        <strain evidence="2">KR3021</strain>
    </source>
</reference>
<evidence type="ECO:0000313" key="2">
    <source>
        <dbReference type="WBParaSite" id="RSKR_0000971600.1"/>
    </source>
</evidence>